<comment type="caution">
    <text evidence="1">The sequence shown here is derived from an EMBL/GenBank/DDBJ whole genome shotgun (WGS) entry which is preliminary data.</text>
</comment>
<keyword evidence="2" id="KW-1185">Reference proteome</keyword>
<accession>A0A4Q1CJC0</accession>
<reference evidence="1 2" key="1">
    <citation type="submission" date="2019-01" db="EMBL/GenBank/DDBJ databases">
        <title>Lacibacter sp. strain TTM-7.</title>
        <authorList>
            <person name="Chen W.-M."/>
        </authorList>
    </citation>
    <scope>NUCLEOTIDE SEQUENCE [LARGE SCALE GENOMIC DNA]</scope>
    <source>
        <strain evidence="1 2">TTM-7</strain>
    </source>
</reference>
<dbReference type="Proteomes" id="UP000290204">
    <property type="component" value="Unassembled WGS sequence"/>
</dbReference>
<dbReference type="OrthoDB" id="1144067at2"/>
<gene>
    <name evidence="1" type="ORF">ESA94_09815</name>
</gene>
<name>A0A4Q1CJC0_9BACT</name>
<dbReference type="RefSeq" id="WP_129130711.1">
    <property type="nucleotide sequence ID" value="NZ_SDHW01000002.1"/>
</dbReference>
<dbReference type="AlphaFoldDB" id="A0A4Q1CJC0"/>
<dbReference type="EMBL" id="SDHW01000002">
    <property type="protein sequence ID" value="RXK60750.1"/>
    <property type="molecule type" value="Genomic_DNA"/>
</dbReference>
<organism evidence="1 2">
    <name type="scientific">Lacibacter luteus</name>
    <dbReference type="NCBI Taxonomy" id="2508719"/>
    <lineage>
        <taxon>Bacteria</taxon>
        <taxon>Pseudomonadati</taxon>
        <taxon>Bacteroidota</taxon>
        <taxon>Chitinophagia</taxon>
        <taxon>Chitinophagales</taxon>
        <taxon>Chitinophagaceae</taxon>
        <taxon>Lacibacter</taxon>
    </lineage>
</organism>
<sequence>MNKQQTSLLFCLLMDGIGYATYAFPVLGELGDVLWAPVSAIIFYRTFGGWKGSVGSLFNFAEELLPGTDFVPSFTLMWIWNYVSRKRTGAAIVKTQ</sequence>
<proteinExistence type="predicted"/>
<protein>
    <submittedName>
        <fullName evidence="1">Uncharacterized protein</fullName>
    </submittedName>
</protein>
<evidence type="ECO:0000313" key="1">
    <source>
        <dbReference type="EMBL" id="RXK60750.1"/>
    </source>
</evidence>
<evidence type="ECO:0000313" key="2">
    <source>
        <dbReference type="Proteomes" id="UP000290204"/>
    </source>
</evidence>